<evidence type="ECO:0000256" key="1">
    <source>
        <dbReference type="ARBA" id="ARBA00022741"/>
    </source>
</evidence>
<protein>
    <submittedName>
        <fullName evidence="5">ATP-binding cassette domain-containing protein</fullName>
    </submittedName>
</protein>
<dbReference type="InterPro" id="IPR037118">
    <property type="entry name" value="Val-tRNA_synth_C_sf"/>
</dbReference>
<dbReference type="InterPro" id="IPR017871">
    <property type="entry name" value="ABC_transporter-like_CS"/>
</dbReference>
<dbReference type="PANTHER" id="PTHR42855">
    <property type="entry name" value="ABC TRANSPORTER ATP-BINDING SUBUNIT"/>
    <property type="match status" value="1"/>
</dbReference>
<dbReference type="Gene3D" id="1.10.287.380">
    <property type="entry name" value="Valyl-tRNA synthetase, C-terminal domain"/>
    <property type="match status" value="1"/>
</dbReference>
<name>A0A9E2L3P7_9SPIR</name>
<dbReference type="InterPro" id="IPR003593">
    <property type="entry name" value="AAA+_ATPase"/>
</dbReference>
<dbReference type="Pfam" id="PF12848">
    <property type="entry name" value="ABC_tran_Xtn"/>
    <property type="match status" value="1"/>
</dbReference>
<dbReference type="GO" id="GO:0016887">
    <property type="term" value="F:ATP hydrolysis activity"/>
    <property type="evidence" value="ECO:0007669"/>
    <property type="project" value="InterPro"/>
</dbReference>
<dbReference type="Proteomes" id="UP000823914">
    <property type="component" value="Unassembled WGS sequence"/>
</dbReference>
<dbReference type="Pfam" id="PF00005">
    <property type="entry name" value="ABC_tran"/>
    <property type="match status" value="2"/>
</dbReference>
<dbReference type="GO" id="GO:0005524">
    <property type="term" value="F:ATP binding"/>
    <property type="evidence" value="ECO:0007669"/>
    <property type="project" value="UniProtKB-KW"/>
</dbReference>
<sequence length="665" mass="74904">MAFVQFSKVSLAFGDRDILKDVSVNLAAGTKAALSGANGSGKSTLMKIMAGEIVPDSGQRIAQKNSRIVYLPQSGIVHKGTSLREEADKAFEYGYALQEELDSIGDALKDPDANSKVLLERHHEITTTLENSGWYRRATLAEQVLIGLGFSQKDMERQTEEFSGGWQMRIALAKALMQEPDILLLDEPTNYLDLEARNWLEQFLSNFSGGFLLVSHDRYFLDTTVTEVYELFNGQLHRYAGNYSHYEKVREGEMESLIAKYNQQQEEIHKLEDFIRRFGYKATKAAQAQERQKMLDKLLAQQVEIPESLKKIHFTFPPAPHSGRLVLTLEQVSKSYDGHRQVLNNLDLIVEKGERLVVVGCNGSGKTTLLRILAGEDQAFSGSIKLGAGVAVGYFSQDSAEKIAGNIKVLDFIEKDAPLELIPKLRDMLGAFLFRGDDVFKTLDVLSGGEKSRLALLQLLLRPVNLLILDEPTNHLDLHSKDVLLNALKDFGGTVVFVSHDRGFIEDLATRVIELRPPLEDGTEAGWLGRARNFPGSYSYYLERLESENQGAVTVQENVQEKNRQSATAKSGTEEKTGALRYEEQKRLKNERRKLEREEERLMTEIAQAEGEKEKLKEELSLPHIYSDMQKSRSVQEKIENLEQKIQELTEAWEQVSSDLEQSQG</sequence>
<dbReference type="Pfam" id="PF16326">
    <property type="entry name" value="ABC_tran_CTD"/>
    <property type="match status" value="1"/>
</dbReference>
<dbReference type="InterPro" id="IPR032781">
    <property type="entry name" value="ABC_tran_Xtn"/>
</dbReference>
<feature type="domain" description="ABC transporter" evidence="4">
    <location>
        <begin position="4"/>
        <end position="258"/>
    </location>
</feature>
<evidence type="ECO:0000256" key="3">
    <source>
        <dbReference type="SAM" id="Coils"/>
    </source>
</evidence>
<evidence type="ECO:0000256" key="2">
    <source>
        <dbReference type="ARBA" id="ARBA00022840"/>
    </source>
</evidence>
<reference evidence="5" key="2">
    <citation type="submission" date="2021-04" db="EMBL/GenBank/DDBJ databases">
        <authorList>
            <person name="Gilroy R."/>
        </authorList>
    </citation>
    <scope>NUCLEOTIDE SEQUENCE</scope>
    <source>
        <strain evidence="5">Gambia15-2214</strain>
    </source>
</reference>
<dbReference type="PROSITE" id="PS50893">
    <property type="entry name" value="ABC_TRANSPORTER_2"/>
    <property type="match status" value="2"/>
</dbReference>
<dbReference type="SUPFAM" id="SSF52540">
    <property type="entry name" value="P-loop containing nucleoside triphosphate hydrolases"/>
    <property type="match status" value="2"/>
</dbReference>
<feature type="domain" description="ABC transporter" evidence="4">
    <location>
        <begin position="327"/>
        <end position="540"/>
    </location>
</feature>
<comment type="caution">
    <text evidence="5">The sequence shown here is derived from an EMBL/GenBank/DDBJ whole genome shotgun (WGS) entry which is preliminary data.</text>
</comment>
<evidence type="ECO:0000259" key="4">
    <source>
        <dbReference type="PROSITE" id="PS50893"/>
    </source>
</evidence>
<evidence type="ECO:0000313" key="5">
    <source>
        <dbReference type="EMBL" id="MBU3850784.1"/>
    </source>
</evidence>
<dbReference type="GO" id="GO:0003677">
    <property type="term" value="F:DNA binding"/>
    <property type="evidence" value="ECO:0007669"/>
    <property type="project" value="InterPro"/>
</dbReference>
<proteinExistence type="predicted"/>
<dbReference type="FunFam" id="3.40.50.300:FF:000011">
    <property type="entry name" value="Putative ABC transporter ATP-binding component"/>
    <property type="match status" value="1"/>
</dbReference>
<accession>A0A9E2L3P7</accession>
<keyword evidence="2 5" id="KW-0067">ATP-binding</keyword>
<feature type="coiled-coil region" evidence="3">
    <location>
        <begin position="542"/>
        <end position="659"/>
    </location>
</feature>
<dbReference type="SMART" id="SM00382">
    <property type="entry name" value="AAA"/>
    <property type="match status" value="2"/>
</dbReference>
<dbReference type="CDD" id="cd03221">
    <property type="entry name" value="ABCF_EF-3"/>
    <property type="match status" value="2"/>
</dbReference>
<dbReference type="Gene3D" id="3.40.50.300">
    <property type="entry name" value="P-loop containing nucleotide triphosphate hydrolases"/>
    <property type="match status" value="2"/>
</dbReference>
<dbReference type="InterPro" id="IPR003439">
    <property type="entry name" value="ABC_transporter-like_ATP-bd"/>
</dbReference>
<dbReference type="AlphaFoldDB" id="A0A9E2L3P7"/>
<gene>
    <name evidence="5" type="ORF">IAA16_09480</name>
</gene>
<dbReference type="EMBL" id="JAHLFV010000218">
    <property type="protein sequence ID" value="MBU3850784.1"/>
    <property type="molecule type" value="Genomic_DNA"/>
</dbReference>
<evidence type="ECO:0000313" key="6">
    <source>
        <dbReference type="Proteomes" id="UP000823914"/>
    </source>
</evidence>
<keyword evidence="1" id="KW-0547">Nucleotide-binding</keyword>
<dbReference type="InterPro" id="IPR027417">
    <property type="entry name" value="P-loop_NTPase"/>
</dbReference>
<dbReference type="InterPro" id="IPR051309">
    <property type="entry name" value="ABCF_ATPase"/>
</dbReference>
<dbReference type="InterPro" id="IPR032524">
    <property type="entry name" value="ABC_tran_C"/>
</dbReference>
<organism evidence="5 6">
    <name type="scientific">Candidatus Treponema excrementipullorum</name>
    <dbReference type="NCBI Taxonomy" id="2838768"/>
    <lineage>
        <taxon>Bacteria</taxon>
        <taxon>Pseudomonadati</taxon>
        <taxon>Spirochaetota</taxon>
        <taxon>Spirochaetia</taxon>
        <taxon>Spirochaetales</taxon>
        <taxon>Treponemataceae</taxon>
        <taxon>Treponema</taxon>
    </lineage>
</organism>
<reference evidence="5" key="1">
    <citation type="journal article" date="2021" name="PeerJ">
        <title>Extensive microbial diversity within the chicken gut microbiome revealed by metagenomics and culture.</title>
        <authorList>
            <person name="Gilroy R."/>
            <person name="Ravi A."/>
            <person name="Getino M."/>
            <person name="Pursley I."/>
            <person name="Horton D.L."/>
            <person name="Alikhan N.F."/>
            <person name="Baker D."/>
            <person name="Gharbi K."/>
            <person name="Hall N."/>
            <person name="Watson M."/>
            <person name="Adriaenssens E.M."/>
            <person name="Foster-Nyarko E."/>
            <person name="Jarju S."/>
            <person name="Secka A."/>
            <person name="Antonio M."/>
            <person name="Oren A."/>
            <person name="Chaudhuri R.R."/>
            <person name="La Ragione R."/>
            <person name="Hildebrand F."/>
            <person name="Pallen M.J."/>
        </authorList>
    </citation>
    <scope>NUCLEOTIDE SEQUENCE</scope>
    <source>
        <strain evidence="5">Gambia15-2214</strain>
    </source>
</reference>
<keyword evidence="3" id="KW-0175">Coiled coil</keyword>
<dbReference type="PROSITE" id="PS00211">
    <property type="entry name" value="ABC_TRANSPORTER_1"/>
    <property type="match status" value="2"/>
</dbReference>
<dbReference type="PANTHER" id="PTHR42855:SF2">
    <property type="entry name" value="DRUG RESISTANCE ABC TRANSPORTER,ATP-BINDING PROTEIN"/>
    <property type="match status" value="1"/>
</dbReference>